<name>A0A1I2Q9F3_9FIRM</name>
<evidence type="ECO:0000256" key="2">
    <source>
        <dbReference type="ARBA" id="ARBA00022603"/>
    </source>
</evidence>
<accession>A0A1I2Q9F3</accession>
<evidence type="ECO:0000313" key="4">
    <source>
        <dbReference type="EMBL" id="SFG24009.1"/>
    </source>
</evidence>
<dbReference type="GO" id="GO:0006730">
    <property type="term" value="P:one-carbon metabolic process"/>
    <property type="evidence" value="ECO:0007669"/>
    <property type="project" value="InterPro"/>
</dbReference>
<dbReference type="Proteomes" id="UP000199337">
    <property type="component" value="Unassembled WGS sequence"/>
</dbReference>
<evidence type="ECO:0000256" key="3">
    <source>
        <dbReference type="ARBA" id="ARBA00022679"/>
    </source>
</evidence>
<evidence type="ECO:0000256" key="1">
    <source>
        <dbReference type="ARBA" id="ARBA00006230"/>
    </source>
</evidence>
<dbReference type="InterPro" id="IPR023467">
    <property type="entry name" value="MeTrfase_MtrH/MtxH"/>
</dbReference>
<dbReference type="Pfam" id="PF02007">
    <property type="entry name" value="MtrH"/>
    <property type="match status" value="1"/>
</dbReference>
<gene>
    <name evidence="4" type="ORF">SAMN05660649_01096</name>
</gene>
<keyword evidence="2 4" id="KW-0489">Methyltransferase</keyword>
<dbReference type="EMBL" id="FOOX01000003">
    <property type="protein sequence ID" value="SFG24009.1"/>
    <property type="molecule type" value="Genomic_DNA"/>
</dbReference>
<dbReference type="RefSeq" id="WP_092469489.1">
    <property type="nucleotide sequence ID" value="NZ_FOOX01000003.1"/>
</dbReference>
<protein>
    <submittedName>
        <fullName evidence="4">Tetrahydromethanopterin S-methyltransferase subunit H</fullName>
    </submittedName>
</protein>
<dbReference type="InterPro" id="IPR011005">
    <property type="entry name" value="Dihydropteroate_synth-like_sf"/>
</dbReference>
<proteinExistence type="inferred from homology"/>
<dbReference type="SUPFAM" id="SSF51717">
    <property type="entry name" value="Dihydropteroate synthetase-like"/>
    <property type="match status" value="1"/>
</dbReference>
<reference evidence="5" key="1">
    <citation type="submission" date="2016-10" db="EMBL/GenBank/DDBJ databases">
        <authorList>
            <person name="Varghese N."/>
            <person name="Submissions S."/>
        </authorList>
    </citation>
    <scope>NUCLEOTIDE SEQUENCE [LARGE SCALE GENOMIC DNA]</scope>
    <source>
        <strain evidence="5">DSM 17038</strain>
    </source>
</reference>
<dbReference type="NCBIfam" id="NF002142">
    <property type="entry name" value="PRK00979.1-1"/>
    <property type="match status" value="1"/>
</dbReference>
<organism evidence="4 5">
    <name type="scientific">Desulfotruncus arcticus DSM 17038</name>
    <dbReference type="NCBI Taxonomy" id="1121424"/>
    <lineage>
        <taxon>Bacteria</taxon>
        <taxon>Bacillati</taxon>
        <taxon>Bacillota</taxon>
        <taxon>Clostridia</taxon>
        <taxon>Eubacteriales</taxon>
        <taxon>Desulfallaceae</taxon>
        <taxon>Desulfotruncus</taxon>
    </lineage>
</organism>
<dbReference type="GO" id="GO:0008168">
    <property type="term" value="F:methyltransferase activity"/>
    <property type="evidence" value="ECO:0007669"/>
    <property type="project" value="UniProtKB-KW"/>
</dbReference>
<dbReference type="OrthoDB" id="9553326at2"/>
<keyword evidence="3 4" id="KW-0808">Transferase</keyword>
<dbReference type="GO" id="GO:0032259">
    <property type="term" value="P:methylation"/>
    <property type="evidence" value="ECO:0007669"/>
    <property type="project" value="UniProtKB-KW"/>
</dbReference>
<evidence type="ECO:0000313" key="5">
    <source>
        <dbReference type="Proteomes" id="UP000199337"/>
    </source>
</evidence>
<keyword evidence="5" id="KW-1185">Reference proteome</keyword>
<dbReference type="AlphaFoldDB" id="A0A1I2Q9F3"/>
<comment type="similarity">
    <text evidence="1">Belongs to the MtrH family.</text>
</comment>
<dbReference type="STRING" id="341036.SAMN05660649_01096"/>
<sequence length="311" mass="34530">MLTLSSEQKVFQLGSWKIGGQPGNNPPLLIASMFHNGDRILESRKEKKFDRQKATEYVKKMEELSDQTGVPALVALVATSADEMKEYVDFYTSISDRPFGIDMWVEKARLEAAEYCCKKGLQDILLYNSITPWDKDIPGQVTKLKEMGIKHVVLQAYNQDDPSPKGRVTGLKNMLNSVGEGTFETVLVDTSVMNLPSTSFSCIASKMVKEEFGYPCGVASSNGTYMWKNAREMWGSDGFTAMNSTAQGLAAFFWSDLLFSGPVVNLPKIIPAVATACLMQATMVYNETGKLPDNENHPLYKFFGDFAKQLS</sequence>